<keyword evidence="1" id="KW-0732">Signal</keyword>
<organism evidence="2">
    <name type="scientific">Chlamydomonas leiostraca</name>
    <dbReference type="NCBI Taxonomy" id="1034604"/>
    <lineage>
        <taxon>Eukaryota</taxon>
        <taxon>Viridiplantae</taxon>
        <taxon>Chlorophyta</taxon>
        <taxon>core chlorophytes</taxon>
        <taxon>Chlorophyceae</taxon>
        <taxon>CS clade</taxon>
        <taxon>Chlamydomonadales</taxon>
        <taxon>Chlamydomonadaceae</taxon>
        <taxon>Chlamydomonas</taxon>
    </lineage>
</organism>
<protein>
    <submittedName>
        <fullName evidence="2">Uncharacterized protein</fullName>
    </submittedName>
</protein>
<dbReference type="EMBL" id="HBFB01009973">
    <property type="protein sequence ID" value="CAD8673192.1"/>
    <property type="molecule type" value="Transcribed_RNA"/>
</dbReference>
<feature type="signal peptide" evidence="1">
    <location>
        <begin position="1"/>
        <end position="19"/>
    </location>
</feature>
<feature type="chain" id="PRO_5030873356" evidence="1">
    <location>
        <begin position="20"/>
        <end position="103"/>
    </location>
</feature>
<evidence type="ECO:0000256" key="1">
    <source>
        <dbReference type="SAM" id="SignalP"/>
    </source>
</evidence>
<reference evidence="2" key="1">
    <citation type="submission" date="2021-01" db="EMBL/GenBank/DDBJ databases">
        <authorList>
            <person name="Corre E."/>
            <person name="Pelletier E."/>
            <person name="Niang G."/>
            <person name="Scheremetjew M."/>
            <person name="Finn R."/>
            <person name="Kale V."/>
            <person name="Holt S."/>
            <person name="Cochrane G."/>
            <person name="Meng A."/>
            <person name="Brown T."/>
            <person name="Cohen L."/>
        </authorList>
    </citation>
    <scope>NUCLEOTIDE SEQUENCE</scope>
    <source>
        <strain evidence="2">SAG 11-49</strain>
    </source>
</reference>
<accession>A0A7S0RBW6</accession>
<sequence length="103" mass="11372">MQPFLPLLPLCWLIPSLHPGPSTSPNCPQLTKITSLLALANHGFKKLQQQRFLDSGFTLQSLQHSSLPLMLQHLGHKMMSLVISTPSSPRTYSGLLQIGLCLE</sequence>
<proteinExistence type="predicted"/>
<name>A0A7S0RBW6_9CHLO</name>
<dbReference type="AlphaFoldDB" id="A0A7S0RBW6"/>
<gene>
    <name evidence="2" type="ORF">CLEI1391_LOCUS5681</name>
</gene>
<evidence type="ECO:0000313" key="2">
    <source>
        <dbReference type="EMBL" id="CAD8673192.1"/>
    </source>
</evidence>